<dbReference type="PANTHER" id="PTHR46033:SF8">
    <property type="entry name" value="PROTEIN MAINTENANCE OF MERISTEMS-LIKE"/>
    <property type="match status" value="1"/>
</dbReference>
<dbReference type="InterPro" id="IPR019557">
    <property type="entry name" value="AminoTfrase-like_pln_mobile"/>
</dbReference>
<accession>A0A2K3KAE4</accession>
<dbReference type="ExpressionAtlas" id="A0A2K3KAE4">
    <property type="expression patterns" value="baseline"/>
</dbReference>
<reference evidence="3 4" key="1">
    <citation type="journal article" date="2014" name="Am. J. Bot.">
        <title>Genome assembly and annotation for red clover (Trifolium pratense; Fabaceae).</title>
        <authorList>
            <person name="Istvanek J."/>
            <person name="Jaros M."/>
            <person name="Krenek A."/>
            <person name="Repkova J."/>
        </authorList>
    </citation>
    <scope>NUCLEOTIDE SEQUENCE [LARGE SCALE GENOMIC DNA]</scope>
    <source>
        <strain evidence="4">cv. Tatra</strain>
        <tissue evidence="3">Young leaves</tissue>
    </source>
</reference>
<evidence type="ECO:0000259" key="2">
    <source>
        <dbReference type="Pfam" id="PF10536"/>
    </source>
</evidence>
<evidence type="ECO:0000313" key="3">
    <source>
        <dbReference type="EMBL" id="PNX63271.1"/>
    </source>
</evidence>
<evidence type="ECO:0000313" key="4">
    <source>
        <dbReference type="Proteomes" id="UP000236291"/>
    </source>
</evidence>
<feature type="non-terminal residue" evidence="3">
    <location>
        <position position="1"/>
    </location>
</feature>
<organism evidence="3 4">
    <name type="scientific">Trifolium pratense</name>
    <name type="common">Red clover</name>
    <dbReference type="NCBI Taxonomy" id="57577"/>
    <lineage>
        <taxon>Eukaryota</taxon>
        <taxon>Viridiplantae</taxon>
        <taxon>Streptophyta</taxon>
        <taxon>Embryophyta</taxon>
        <taxon>Tracheophyta</taxon>
        <taxon>Spermatophyta</taxon>
        <taxon>Magnoliopsida</taxon>
        <taxon>eudicotyledons</taxon>
        <taxon>Gunneridae</taxon>
        <taxon>Pentapetalae</taxon>
        <taxon>rosids</taxon>
        <taxon>fabids</taxon>
        <taxon>Fabales</taxon>
        <taxon>Fabaceae</taxon>
        <taxon>Papilionoideae</taxon>
        <taxon>50 kb inversion clade</taxon>
        <taxon>NPAAA clade</taxon>
        <taxon>Hologalegina</taxon>
        <taxon>IRL clade</taxon>
        <taxon>Trifolieae</taxon>
        <taxon>Trifolium</taxon>
    </lineage>
</organism>
<dbReference type="InterPro" id="IPR044824">
    <property type="entry name" value="MAIN-like"/>
</dbReference>
<dbReference type="AlphaFoldDB" id="A0A2K3KAE4"/>
<sequence>EEDESEQPPPEPKKSRKKVTRVTQGKNPPRVKPPPVTCYDGGPSDLSLLPGFGKHVVVPLWKGELQTRYLRVMNNVKKINNFKPCPKEYLWFWNVVNASGLEPLRWTNYNHTDWGLLTAFAERWHPETGTFHLPIGEMTITLDDVSSLLHIPITGKMLDHNGTSCTKEDGAHIGFKELKDLYIDNLKSALKAERLKKPAEDVEFLRECTIRCYLLYLIGATIFTNK</sequence>
<comment type="caution">
    <text evidence="3">The sequence shown here is derived from an EMBL/GenBank/DDBJ whole genome shotgun (WGS) entry which is preliminary data.</text>
</comment>
<dbReference type="PANTHER" id="PTHR46033">
    <property type="entry name" value="PROTEIN MAIN-LIKE 2"/>
    <property type="match status" value="1"/>
</dbReference>
<dbReference type="Pfam" id="PF10536">
    <property type="entry name" value="PMD"/>
    <property type="match status" value="1"/>
</dbReference>
<dbReference type="EMBL" id="ASHM01089902">
    <property type="protein sequence ID" value="PNX63271.1"/>
    <property type="molecule type" value="Genomic_DNA"/>
</dbReference>
<feature type="region of interest" description="Disordered" evidence="1">
    <location>
        <begin position="1"/>
        <end position="35"/>
    </location>
</feature>
<name>A0A2K3KAE4_TRIPR</name>
<feature type="non-terminal residue" evidence="3">
    <location>
        <position position="226"/>
    </location>
</feature>
<dbReference type="GO" id="GO:0010073">
    <property type="term" value="P:meristem maintenance"/>
    <property type="evidence" value="ECO:0007669"/>
    <property type="project" value="InterPro"/>
</dbReference>
<dbReference type="Proteomes" id="UP000236291">
    <property type="component" value="Unassembled WGS sequence"/>
</dbReference>
<reference evidence="3 4" key="2">
    <citation type="journal article" date="2017" name="Front. Plant Sci.">
        <title>Gene Classification and Mining of Molecular Markers Useful in Red Clover (Trifolium pratense) Breeding.</title>
        <authorList>
            <person name="Istvanek J."/>
            <person name="Dluhosova J."/>
            <person name="Dluhos P."/>
            <person name="Patkova L."/>
            <person name="Nedelnik J."/>
            <person name="Repkova J."/>
        </authorList>
    </citation>
    <scope>NUCLEOTIDE SEQUENCE [LARGE SCALE GENOMIC DNA]</scope>
    <source>
        <strain evidence="4">cv. Tatra</strain>
        <tissue evidence="3">Young leaves</tissue>
    </source>
</reference>
<feature type="domain" description="Aminotransferase-like plant mobile" evidence="2">
    <location>
        <begin position="112"/>
        <end position="225"/>
    </location>
</feature>
<gene>
    <name evidence="3" type="ORF">L195_g053421</name>
</gene>
<proteinExistence type="predicted"/>
<evidence type="ECO:0000256" key="1">
    <source>
        <dbReference type="SAM" id="MobiDB-lite"/>
    </source>
</evidence>
<protein>
    <submittedName>
        <fullName evidence="3">Putative IMP dehydrogenase/GMP reductase</fullName>
    </submittedName>
</protein>
<dbReference type="STRING" id="57577.A0A2K3KAE4"/>